<dbReference type="PROSITE" id="PS00398">
    <property type="entry name" value="RECOMBINASES_2"/>
    <property type="match status" value="1"/>
</dbReference>
<keyword evidence="2" id="KW-0238">DNA-binding</keyword>
<protein>
    <submittedName>
        <fullName evidence="5">Recombinase family protein</fullName>
    </submittedName>
</protein>
<comment type="caution">
    <text evidence="5">The sequence shown here is derived from an EMBL/GenBank/DDBJ whole genome shotgun (WGS) entry which is preliminary data.</text>
</comment>
<gene>
    <name evidence="5" type="ORF">QT711_14315</name>
</gene>
<dbReference type="RefSeq" id="WP_317945352.1">
    <property type="nucleotide sequence ID" value="NZ_JAUBDI010000016.1"/>
</dbReference>
<name>A0ABU4GDG7_9BACL</name>
<dbReference type="PANTHER" id="PTHR30461:SF2">
    <property type="entry name" value="SERINE RECOMBINASE PINE-RELATED"/>
    <property type="match status" value="1"/>
</dbReference>
<keyword evidence="6" id="KW-1185">Reference proteome</keyword>
<organism evidence="5 6">
    <name type="scientific">Sporosarcina saromensis</name>
    <dbReference type="NCBI Taxonomy" id="359365"/>
    <lineage>
        <taxon>Bacteria</taxon>
        <taxon>Bacillati</taxon>
        <taxon>Bacillota</taxon>
        <taxon>Bacilli</taxon>
        <taxon>Bacillales</taxon>
        <taxon>Caryophanaceae</taxon>
        <taxon>Sporosarcina</taxon>
    </lineage>
</organism>
<evidence type="ECO:0000256" key="1">
    <source>
        <dbReference type="ARBA" id="ARBA00022908"/>
    </source>
</evidence>
<dbReference type="SMART" id="SM00857">
    <property type="entry name" value="Resolvase"/>
    <property type="match status" value="1"/>
</dbReference>
<dbReference type="InterPro" id="IPR006118">
    <property type="entry name" value="Recombinase_CS"/>
</dbReference>
<dbReference type="CDD" id="cd03768">
    <property type="entry name" value="SR_ResInv"/>
    <property type="match status" value="1"/>
</dbReference>
<evidence type="ECO:0000256" key="3">
    <source>
        <dbReference type="ARBA" id="ARBA00023172"/>
    </source>
</evidence>
<reference evidence="5 6" key="1">
    <citation type="submission" date="2023-06" db="EMBL/GenBank/DDBJ databases">
        <title>Sporosarcina sp. nov., isolated from Korean traditional fermented seafood 'Jeotgal'.</title>
        <authorList>
            <person name="Yang A.I."/>
            <person name="Shin N.-R."/>
        </authorList>
    </citation>
    <scope>NUCLEOTIDE SEQUENCE [LARGE SCALE GENOMIC DNA]</scope>
    <source>
        <strain evidence="5 6">KCTC13119</strain>
    </source>
</reference>
<dbReference type="Pfam" id="PF00239">
    <property type="entry name" value="Resolvase"/>
    <property type="match status" value="1"/>
</dbReference>
<feature type="domain" description="Resolvase/invertase-type recombinase catalytic" evidence="4">
    <location>
        <begin position="24"/>
        <end position="167"/>
    </location>
</feature>
<proteinExistence type="predicted"/>
<sequence length="231" mass="25776">MSIKINKEISKAIQLLAETEETGNLYGYARQSTIKQDLTEQLMELGAFGVLQDNVFIENGSIGDKSKLTELTKLLECVTKGDTIVVYKLDRLGRSVSQVISTIEQLTKAGIFLVVIESGIDTRKSKDDYEGVGTKVLLTVIDLLANLESTFIQERTRPAIEQAKANGVKFGRKEVNKQLYRKAVMEFEEANGTKTVHEIIDAFGLDANGKSILSEATFYRRLKEYRAEQDA</sequence>
<evidence type="ECO:0000256" key="2">
    <source>
        <dbReference type="ARBA" id="ARBA00023125"/>
    </source>
</evidence>
<evidence type="ECO:0000259" key="4">
    <source>
        <dbReference type="PROSITE" id="PS51736"/>
    </source>
</evidence>
<dbReference type="InterPro" id="IPR050639">
    <property type="entry name" value="SSR_resolvase"/>
</dbReference>
<dbReference type="PANTHER" id="PTHR30461">
    <property type="entry name" value="DNA-INVERTASE FROM LAMBDOID PROPHAGE"/>
    <property type="match status" value="1"/>
</dbReference>
<dbReference type="Proteomes" id="UP001282284">
    <property type="component" value="Unassembled WGS sequence"/>
</dbReference>
<evidence type="ECO:0000313" key="6">
    <source>
        <dbReference type="Proteomes" id="UP001282284"/>
    </source>
</evidence>
<dbReference type="InterPro" id="IPR036162">
    <property type="entry name" value="Resolvase-like_N_sf"/>
</dbReference>
<dbReference type="InterPro" id="IPR006119">
    <property type="entry name" value="Resolv_N"/>
</dbReference>
<evidence type="ECO:0000313" key="5">
    <source>
        <dbReference type="EMBL" id="MDW0114368.1"/>
    </source>
</evidence>
<accession>A0ABU4GDG7</accession>
<keyword evidence="1" id="KW-0229">DNA integration</keyword>
<dbReference type="Gene3D" id="3.40.50.1390">
    <property type="entry name" value="Resolvase, N-terminal catalytic domain"/>
    <property type="match status" value="1"/>
</dbReference>
<keyword evidence="3" id="KW-0233">DNA recombination</keyword>
<dbReference type="SUPFAM" id="SSF53041">
    <property type="entry name" value="Resolvase-like"/>
    <property type="match status" value="1"/>
</dbReference>
<dbReference type="EMBL" id="JAUBDI010000016">
    <property type="protein sequence ID" value="MDW0114368.1"/>
    <property type="molecule type" value="Genomic_DNA"/>
</dbReference>
<dbReference type="PROSITE" id="PS51736">
    <property type="entry name" value="RECOMBINASES_3"/>
    <property type="match status" value="1"/>
</dbReference>